<evidence type="ECO:0000313" key="3">
    <source>
        <dbReference type="EMBL" id="ABD79382.1"/>
    </source>
</evidence>
<feature type="chain" id="PRO_5004200544" evidence="2">
    <location>
        <begin position="20"/>
        <end position="175"/>
    </location>
</feature>
<dbReference type="RefSeq" id="WP_011466606.1">
    <property type="nucleotide sequence ID" value="NC_007912.1"/>
</dbReference>
<dbReference type="PROSITE" id="PS51257">
    <property type="entry name" value="PROKAR_LIPOPROTEIN"/>
    <property type="match status" value="1"/>
</dbReference>
<dbReference type="EMBL" id="CP000282">
    <property type="protein sequence ID" value="ABD79382.1"/>
    <property type="molecule type" value="Genomic_DNA"/>
</dbReference>
<dbReference type="InterPro" id="IPR036280">
    <property type="entry name" value="Multihaem_cyt_sf"/>
</dbReference>
<dbReference type="SUPFAM" id="SSF48695">
    <property type="entry name" value="Multiheme cytochromes"/>
    <property type="match status" value="1"/>
</dbReference>
<name>Q21PJ7_SACD2</name>
<feature type="region of interest" description="Disordered" evidence="1">
    <location>
        <begin position="24"/>
        <end position="53"/>
    </location>
</feature>
<feature type="compositionally biased region" description="Low complexity" evidence="1">
    <location>
        <begin position="24"/>
        <end position="52"/>
    </location>
</feature>
<accession>Q21PJ7</accession>
<proteinExistence type="predicted"/>
<organism evidence="3 4">
    <name type="scientific">Saccharophagus degradans (strain 2-40 / ATCC 43961 / DSM 17024)</name>
    <dbReference type="NCBI Taxonomy" id="203122"/>
    <lineage>
        <taxon>Bacteria</taxon>
        <taxon>Pseudomonadati</taxon>
        <taxon>Pseudomonadota</taxon>
        <taxon>Gammaproteobacteria</taxon>
        <taxon>Cellvibrionales</taxon>
        <taxon>Cellvibrionaceae</taxon>
        <taxon>Saccharophagus</taxon>
    </lineage>
</organism>
<dbReference type="AlphaFoldDB" id="Q21PJ7"/>
<evidence type="ECO:0000313" key="4">
    <source>
        <dbReference type="Proteomes" id="UP000001947"/>
    </source>
</evidence>
<keyword evidence="2" id="KW-0732">Signal</keyword>
<dbReference type="OrthoDB" id="52810at1706369"/>
<keyword evidence="4" id="KW-1185">Reference proteome</keyword>
<dbReference type="GeneID" id="98615772"/>
<dbReference type="HOGENOM" id="CLU_1531460_0_0_6"/>
<dbReference type="Proteomes" id="UP000001947">
    <property type="component" value="Chromosome"/>
</dbReference>
<dbReference type="eggNOG" id="ENOG502ZPZX">
    <property type="taxonomic scope" value="Bacteria"/>
</dbReference>
<dbReference type="KEGG" id="sde:Sde_0118"/>
<evidence type="ECO:0000256" key="2">
    <source>
        <dbReference type="SAM" id="SignalP"/>
    </source>
</evidence>
<gene>
    <name evidence="3" type="ordered locus">Sde_0118</name>
</gene>
<evidence type="ECO:0000256" key="1">
    <source>
        <dbReference type="SAM" id="MobiDB-lite"/>
    </source>
</evidence>
<protein>
    <submittedName>
        <fullName evidence="3">Uncharacterized protein</fullName>
    </submittedName>
</protein>
<sequence length="175" mass="17081">MYKSLALISFCIATLTACGGGASGSSDSSSSGSSSSTSSSSSSSSSSSGASAQTSHNAGQHCLSCHTDGGSAPVAFTVAGTIYATGTTPQTNGTVRIYAAGTNTLLATLTTDASGNFYTSESIAGLEVNPATGFKDGVDPEIEGPSGMIRTMPGIITSGSCNGCHGNGNGVLRVN</sequence>
<feature type="signal peptide" evidence="2">
    <location>
        <begin position="1"/>
        <end position="19"/>
    </location>
</feature>
<reference evidence="3 4" key="1">
    <citation type="journal article" date="2008" name="PLoS Genet.">
        <title>Complete genome sequence of the complex carbohydrate-degrading marine bacterium, Saccharophagus degradans strain 2-40 T.</title>
        <authorList>
            <person name="Weiner R.M."/>
            <person name="Taylor L.E.II."/>
            <person name="Henrissat B."/>
            <person name="Hauser L."/>
            <person name="Land M."/>
            <person name="Coutinho P.M."/>
            <person name="Rancurel C."/>
            <person name="Saunders E.H."/>
            <person name="Longmire A.G."/>
            <person name="Zhang H."/>
            <person name="Bayer E.A."/>
            <person name="Gilbert H.J."/>
            <person name="Larimer F."/>
            <person name="Zhulin I.B."/>
            <person name="Ekborg N.A."/>
            <person name="Lamed R."/>
            <person name="Richardson P.M."/>
            <person name="Borovok I."/>
            <person name="Hutcheson S."/>
        </authorList>
    </citation>
    <scope>NUCLEOTIDE SEQUENCE [LARGE SCALE GENOMIC DNA]</scope>
    <source>
        <strain evidence="4">2-40 / ATCC 43961 / DSM 17024</strain>
    </source>
</reference>